<name>A0ABT7YG89_9BACT</name>
<protein>
    <submittedName>
        <fullName evidence="9">ABC transporter permease</fullName>
    </submittedName>
</protein>
<feature type="domain" description="ABC3 transporter permease C-terminal" evidence="7">
    <location>
        <begin position="285"/>
        <end position="401"/>
    </location>
</feature>
<feature type="transmembrane region" description="Helical" evidence="6">
    <location>
        <begin position="281"/>
        <end position="302"/>
    </location>
</feature>
<keyword evidence="2" id="KW-1003">Cell membrane</keyword>
<proteinExistence type="predicted"/>
<evidence type="ECO:0000256" key="5">
    <source>
        <dbReference type="ARBA" id="ARBA00023136"/>
    </source>
</evidence>
<dbReference type="PANTHER" id="PTHR43738:SF2">
    <property type="entry name" value="ABC TRANSPORTER PERMEASE"/>
    <property type="match status" value="1"/>
</dbReference>
<dbReference type="InterPro" id="IPR025857">
    <property type="entry name" value="MacB_PCD"/>
</dbReference>
<organism evidence="9 10">
    <name type="scientific">Algoriphagus sediminis</name>
    <dbReference type="NCBI Taxonomy" id="3057113"/>
    <lineage>
        <taxon>Bacteria</taxon>
        <taxon>Pseudomonadati</taxon>
        <taxon>Bacteroidota</taxon>
        <taxon>Cytophagia</taxon>
        <taxon>Cytophagales</taxon>
        <taxon>Cyclobacteriaceae</taxon>
        <taxon>Algoriphagus</taxon>
    </lineage>
</organism>
<evidence type="ECO:0000256" key="4">
    <source>
        <dbReference type="ARBA" id="ARBA00022989"/>
    </source>
</evidence>
<dbReference type="InterPro" id="IPR003838">
    <property type="entry name" value="ABC3_permease_C"/>
</dbReference>
<evidence type="ECO:0000259" key="7">
    <source>
        <dbReference type="Pfam" id="PF02687"/>
    </source>
</evidence>
<gene>
    <name evidence="9" type="ORF">QVH07_15340</name>
</gene>
<accession>A0ABT7YG89</accession>
<feature type="transmembrane region" description="Helical" evidence="6">
    <location>
        <begin position="20"/>
        <end position="38"/>
    </location>
</feature>
<sequence>MNLFKISRKYLYFKPLSTGLNILLLSFGLAIITMLLLVRDQFETVVSKDAEGIDLVVGAKGSPLQLILSGVYHVDFPTGNIPIKEAVGLQRNRLVKAVLPMALGDNYKGNRIVGTNHDYLDFYEVQYQEGESWTEAFQVVVGAEVAAKEGLKVGDSFESSHGISEGSHSHDEHSLVVVGVLEPSGKVIDRLILTSIETVWYSHDEEGEDGQHNHDHGEVTLNGIPDGDESRELTTLLLQFRNPMAAVQLPRFINSRTSMQAASPTFEMARLFELLGVGIKLLQGLAFALIVIAGLGIFIALYNSLKERKYDLAVLRSIGATRFQLLQLILIEGITLTWIGALLGLALGHVFLFILLKSTDQGLAASIQAWTFLPEELWILLYATGVGLFASIIPAVTAYQTSIAKQLTKS</sequence>
<dbReference type="Pfam" id="PF12704">
    <property type="entry name" value="MacB_PCD"/>
    <property type="match status" value="1"/>
</dbReference>
<comment type="subcellular location">
    <subcellularLocation>
        <location evidence="1">Cell membrane</location>
        <topology evidence="1">Multi-pass membrane protein</topology>
    </subcellularLocation>
</comment>
<feature type="transmembrane region" description="Helical" evidence="6">
    <location>
        <begin position="323"/>
        <end position="356"/>
    </location>
</feature>
<dbReference type="EMBL" id="JAUEPH010000007">
    <property type="protein sequence ID" value="MDN3205534.1"/>
    <property type="molecule type" value="Genomic_DNA"/>
</dbReference>
<evidence type="ECO:0000256" key="1">
    <source>
        <dbReference type="ARBA" id="ARBA00004651"/>
    </source>
</evidence>
<feature type="transmembrane region" description="Helical" evidence="6">
    <location>
        <begin position="376"/>
        <end position="399"/>
    </location>
</feature>
<feature type="domain" description="MacB-like periplasmic core" evidence="8">
    <location>
        <begin position="18"/>
        <end position="203"/>
    </location>
</feature>
<dbReference type="PANTHER" id="PTHR43738">
    <property type="entry name" value="ABC TRANSPORTER, MEMBRANE PROTEIN"/>
    <property type="match status" value="1"/>
</dbReference>
<reference evidence="9" key="1">
    <citation type="submission" date="2023-06" db="EMBL/GenBank/DDBJ databases">
        <title>Robiginitalea aurantiacus sp. nov. and Algoriphagus sediminis sp. nov., isolated from coastal sediment.</title>
        <authorList>
            <person name="Zhou Z.Y."/>
            <person name="An J."/>
            <person name="Jia Y.W."/>
            <person name="Du Z.J."/>
        </authorList>
    </citation>
    <scope>NUCLEOTIDE SEQUENCE</scope>
    <source>
        <strain evidence="9">C2-7</strain>
    </source>
</reference>
<dbReference type="Pfam" id="PF02687">
    <property type="entry name" value="FtsX"/>
    <property type="match status" value="1"/>
</dbReference>
<evidence type="ECO:0000256" key="3">
    <source>
        <dbReference type="ARBA" id="ARBA00022692"/>
    </source>
</evidence>
<keyword evidence="4 6" id="KW-1133">Transmembrane helix</keyword>
<keyword evidence="5 6" id="KW-0472">Membrane</keyword>
<evidence type="ECO:0000259" key="8">
    <source>
        <dbReference type="Pfam" id="PF12704"/>
    </source>
</evidence>
<evidence type="ECO:0000313" key="10">
    <source>
        <dbReference type="Proteomes" id="UP001171916"/>
    </source>
</evidence>
<dbReference type="RefSeq" id="WP_290002095.1">
    <property type="nucleotide sequence ID" value="NZ_JAUEPH010000007.1"/>
</dbReference>
<keyword evidence="10" id="KW-1185">Reference proteome</keyword>
<comment type="caution">
    <text evidence="9">The sequence shown here is derived from an EMBL/GenBank/DDBJ whole genome shotgun (WGS) entry which is preliminary data.</text>
</comment>
<evidence type="ECO:0000256" key="2">
    <source>
        <dbReference type="ARBA" id="ARBA00022475"/>
    </source>
</evidence>
<evidence type="ECO:0000256" key="6">
    <source>
        <dbReference type="SAM" id="Phobius"/>
    </source>
</evidence>
<dbReference type="Proteomes" id="UP001171916">
    <property type="component" value="Unassembled WGS sequence"/>
</dbReference>
<keyword evidence="3 6" id="KW-0812">Transmembrane</keyword>
<evidence type="ECO:0000313" key="9">
    <source>
        <dbReference type="EMBL" id="MDN3205534.1"/>
    </source>
</evidence>
<dbReference type="InterPro" id="IPR051125">
    <property type="entry name" value="ABC-4/HrtB_transporter"/>
</dbReference>